<keyword evidence="3 9" id="KW-0132">Cell division</keyword>
<dbReference type="Pfam" id="PF00589">
    <property type="entry name" value="Phage_integrase"/>
    <property type="match status" value="1"/>
</dbReference>
<dbReference type="Gene3D" id="1.10.443.10">
    <property type="entry name" value="Intergrase catalytic core"/>
    <property type="match status" value="1"/>
</dbReference>
<dbReference type="Pfam" id="PF02899">
    <property type="entry name" value="Phage_int_SAM_1"/>
    <property type="match status" value="1"/>
</dbReference>
<dbReference type="GO" id="GO:0003677">
    <property type="term" value="F:DNA binding"/>
    <property type="evidence" value="ECO:0007669"/>
    <property type="project" value="UniProtKB-UniRule"/>
</dbReference>
<dbReference type="PROSITE" id="PS51900">
    <property type="entry name" value="CB"/>
    <property type="match status" value="1"/>
</dbReference>
<dbReference type="InterPro" id="IPR011010">
    <property type="entry name" value="DNA_brk_join_enz"/>
</dbReference>
<gene>
    <name evidence="9" type="primary">xerC</name>
    <name evidence="12" type="ORF">APY09_07150</name>
</gene>
<name>A0A0V8RTH3_9ACTO</name>
<feature type="active site" evidence="9">
    <location>
        <position position="275"/>
    </location>
</feature>
<keyword evidence="6 9" id="KW-0238">DNA-binding</keyword>
<dbReference type="PANTHER" id="PTHR30349:SF77">
    <property type="entry name" value="TYROSINE RECOMBINASE XERC"/>
    <property type="match status" value="1"/>
</dbReference>
<dbReference type="InterPro" id="IPR002104">
    <property type="entry name" value="Integrase_catalytic"/>
</dbReference>
<dbReference type="CDD" id="cd00798">
    <property type="entry name" value="INT_XerDC_C"/>
    <property type="match status" value="1"/>
</dbReference>
<feature type="active site" evidence="9">
    <location>
        <position position="179"/>
    </location>
</feature>
<dbReference type="GO" id="GO:0005737">
    <property type="term" value="C:cytoplasm"/>
    <property type="evidence" value="ECO:0007669"/>
    <property type="project" value="UniProtKB-SubCell"/>
</dbReference>
<dbReference type="NCBIfam" id="NF001399">
    <property type="entry name" value="PRK00283.1"/>
    <property type="match status" value="1"/>
</dbReference>
<dbReference type="PANTHER" id="PTHR30349">
    <property type="entry name" value="PHAGE INTEGRASE-RELATED"/>
    <property type="match status" value="1"/>
</dbReference>
<dbReference type="OrthoDB" id="9801717at2"/>
<keyword evidence="4 9" id="KW-0159">Chromosome partition</keyword>
<dbReference type="AlphaFoldDB" id="A0A0V8RTH3"/>
<keyword evidence="8 9" id="KW-0131">Cell cycle</keyword>
<reference evidence="12 13" key="1">
    <citation type="submission" date="2015-10" db="EMBL/GenBank/DDBJ databases">
        <title>Draft Genome of Actinomyces odontolyticus subsp. actinosynbacter strain XH001.</title>
        <authorList>
            <person name="Mclean J.S."/>
            <person name="He X."/>
        </authorList>
    </citation>
    <scope>NUCLEOTIDE SEQUENCE [LARGE SCALE GENOMIC DNA]</scope>
    <source>
        <strain evidence="12 13">XH001</strain>
    </source>
</reference>
<dbReference type="PROSITE" id="PS51898">
    <property type="entry name" value="TYR_RECOMBINASE"/>
    <property type="match status" value="1"/>
</dbReference>
<evidence type="ECO:0000256" key="1">
    <source>
        <dbReference type="ARBA" id="ARBA00004496"/>
    </source>
</evidence>
<feature type="domain" description="Tyr recombinase" evidence="10">
    <location>
        <begin position="111"/>
        <end position="297"/>
    </location>
</feature>
<proteinExistence type="inferred from homology"/>
<dbReference type="InterPro" id="IPR004107">
    <property type="entry name" value="Integrase_SAM-like_N"/>
</dbReference>
<dbReference type="Proteomes" id="UP000054686">
    <property type="component" value="Unassembled WGS sequence"/>
</dbReference>
<dbReference type="InterPro" id="IPR013762">
    <property type="entry name" value="Integrase-like_cat_sf"/>
</dbReference>
<evidence type="ECO:0000256" key="7">
    <source>
        <dbReference type="ARBA" id="ARBA00023172"/>
    </source>
</evidence>
<dbReference type="SUPFAM" id="SSF56349">
    <property type="entry name" value="DNA breaking-rejoining enzymes"/>
    <property type="match status" value="1"/>
</dbReference>
<comment type="function">
    <text evidence="9">Site-specific tyrosine recombinase, which acts by catalyzing the cutting and rejoining of the recombining DNA molecules. The XerC-XerD complex is essential to convert dimers of the bacterial chromosome into monomers to permit their segregation at cell division. It also contributes to the segregational stability of plasmids.</text>
</comment>
<evidence type="ECO:0000256" key="2">
    <source>
        <dbReference type="ARBA" id="ARBA00022490"/>
    </source>
</evidence>
<dbReference type="Gene3D" id="1.10.150.130">
    <property type="match status" value="1"/>
</dbReference>
<keyword evidence="7 9" id="KW-0233">DNA recombination</keyword>
<evidence type="ECO:0000313" key="13">
    <source>
        <dbReference type="Proteomes" id="UP000054686"/>
    </source>
</evidence>
<dbReference type="RefSeq" id="WP_060567094.1">
    <property type="nucleotide sequence ID" value="NZ_CP040006.1"/>
</dbReference>
<comment type="caution">
    <text evidence="12">The sequence shown here is derived from an EMBL/GenBank/DDBJ whole genome shotgun (WGS) entry which is preliminary data.</text>
</comment>
<comment type="similarity">
    <text evidence="9">Belongs to the 'phage' integrase family. XerC subfamily.</text>
</comment>
<evidence type="ECO:0000256" key="8">
    <source>
        <dbReference type="ARBA" id="ARBA00023306"/>
    </source>
</evidence>
<evidence type="ECO:0000313" key="12">
    <source>
        <dbReference type="EMBL" id="KSW11226.1"/>
    </source>
</evidence>
<organism evidence="12 13">
    <name type="scientific">Schaalia odontolytica</name>
    <dbReference type="NCBI Taxonomy" id="1660"/>
    <lineage>
        <taxon>Bacteria</taxon>
        <taxon>Bacillati</taxon>
        <taxon>Actinomycetota</taxon>
        <taxon>Actinomycetes</taxon>
        <taxon>Actinomycetales</taxon>
        <taxon>Actinomycetaceae</taxon>
        <taxon>Schaalia</taxon>
    </lineage>
</organism>
<comment type="subunit">
    <text evidence="9">Forms a cyclic heterotetrameric complex composed of two molecules of XerC and two molecules of XerD.</text>
</comment>
<dbReference type="InterPro" id="IPR050090">
    <property type="entry name" value="Tyrosine_recombinase_XerCD"/>
</dbReference>
<feature type="active site" evidence="9">
    <location>
        <position position="155"/>
    </location>
</feature>
<dbReference type="InterPro" id="IPR023009">
    <property type="entry name" value="Tyrosine_recombinase_XerC/XerD"/>
</dbReference>
<dbReference type="InterPro" id="IPR010998">
    <property type="entry name" value="Integrase_recombinase_N"/>
</dbReference>
<feature type="domain" description="Core-binding (CB)" evidence="11">
    <location>
        <begin position="1"/>
        <end position="90"/>
    </location>
</feature>
<evidence type="ECO:0000256" key="6">
    <source>
        <dbReference type="ARBA" id="ARBA00023125"/>
    </source>
</evidence>
<keyword evidence="2 9" id="KW-0963">Cytoplasm</keyword>
<dbReference type="GO" id="GO:0051301">
    <property type="term" value="P:cell division"/>
    <property type="evidence" value="ECO:0007669"/>
    <property type="project" value="UniProtKB-KW"/>
</dbReference>
<evidence type="ECO:0000259" key="11">
    <source>
        <dbReference type="PROSITE" id="PS51900"/>
    </source>
</evidence>
<feature type="active site" evidence="9">
    <location>
        <position position="252"/>
    </location>
</feature>
<sequence>MAGNVGERWEEYLRLGRRMSPHTVSAYLGDLHSLMEFLSLDVDTSPEQLQEALTQRAVRSWLARTLADGGARSTIARHTAAIRNFTAWAMREGILASDPAALLSSPRADQRLPSPLDESDARVLLNTARDEAAAGGASQIRNWAILELTYACGLRVSEVCALDISSLNREALTVRVVGKGNKERVVPYGPPAADALDHWLVRGRPQLAGERSGNALFLGDKGGRIDPRIVRSMVHKMAAHAGVHDIAPHGLRHSTATHLLQGGADLRAVQEMLGHSSLSTTQRYTHVDTARLSAIYQRAHPRA</sequence>
<dbReference type="GO" id="GO:0006313">
    <property type="term" value="P:DNA transposition"/>
    <property type="evidence" value="ECO:0007669"/>
    <property type="project" value="UniProtKB-UniRule"/>
</dbReference>
<evidence type="ECO:0000256" key="3">
    <source>
        <dbReference type="ARBA" id="ARBA00022618"/>
    </source>
</evidence>
<feature type="active site" description="O-(3'-phospho-DNA)-tyrosine intermediate" evidence="9">
    <location>
        <position position="284"/>
    </location>
</feature>
<dbReference type="GO" id="GO:0007059">
    <property type="term" value="P:chromosome segregation"/>
    <property type="evidence" value="ECO:0007669"/>
    <property type="project" value="UniProtKB-UniRule"/>
</dbReference>
<evidence type="ECO:0000256" key="5">
    <source>
        <dbReference type="ARBA" id="ARBA00022908"/>
    </source>
</evidence>
<protein>
    <recommendedName>
        <fullName evidence="9">Tyrosine recombinase XerC</fullName>
    </recommendedName>
</protein>
<dbReference type="GO" id="GO:0009037">
    <property type="term" value="F:tyrosine-based site-specific recombinase activity"/>
    <property type="evidence" value="ECO:0007669"/>
    <property type="project" value="UniProtKB-UniRule"/>
</dbReference>
<accession>A0A0V8RTH3</accession>
<dbReference type="InterPro" id="IPR044068">
    <property type="entry name" value="CB"/>
</dbReference>
<dbReference type="EMBL" id="LLVT01000002">
    <property type="protein sequence ID" value="KSW11226.1"/>
    <property type="molecule type" value="Genomic_DNA"/>
</dbReference>
<evidence type="ECO:0000259" key="10">
    <source>
        <dbReference type="PROSITE" id="PS51898"/>
    </source>
</evidence>
<comment type="subcellular location">
    <subcellularLocation>
        <location evidence="1 9">Cytoplasm</location>
    </subcellularLocation>
</comment>
<evidence type="ECO:0000256" key="9">
    <source>
        <dbReference type="HAMAP-Rule" id="MF_01808"/>
    </source>
</evidence>
<feature type="active site" evidence="9">
    <location>
        <position position="249"/>
    </location>
</feature>
<evidence type="ECO:0000256" key="4">
    <source>
        <dbReference type="ARBA" id="ARBA00022829"/>
    </source>
</evidence>
<dbReference type="HAMAP" id="MF_01808">
    <property type="entry name" value="Recomb_XerC_XerD"/>
    <property type="match status" value="1"/>
</dbReference>
<keyword evidence="5 9" id="KW-0229">DNA integration</keyword>